<evidence type="ECO:0000256" key="5">
    <source>
        <dbReference type="SAM" id="Phobius"/>
    </source>
</evidence>
<accession>A0A378QKX2</accession>
<dbReference type="EMBL" id="UGQC01000001">
    <property type="protein sequence ID" value="STZ01351.1"/>
    <property type="molecule type" value="Genomic_DNA"/>
</dbReference>
<evidence type="ECO:0000313" key="8">
    <source>
        <dbReference type="Proteomes" id="UP000254107"/>
    </source>
</evidence>
<dbReference type="InterPro" id="IPR020846">
    <property type="entry name" value="MFS_dom"/>
</dbReference>
<evidence type="ECO:0000313" key="7">
    <source>
        <dbReference type="EMBL" id="STZ01351.1"/>
    </source>
</evidence>
<dbReference type="PROSITE" id="PS50850">
    <property type="entry name" value="MFS"/>
    <property type="match status" value="1"/>
</dbReference>
<feature type="transmembrane region" description="Helical" evidence="5">
    <location>
        <begin position="115"/>
        <end position="136"/>
    </location>
</feature>
<dbReference type="PROSITE" id="PS00216">
    <property type="entry name" value="SUGAR_TRANSPORT_1"/>
    <property type="match status" value="1"/>
</dbReference>
<dbReference type="PANTHER" id="PTHR23508:SF10">
    <property type="entry name" value="CARBOXYLIC ACID TRANSPORTER PROTEIN HOMOLOG"/>
    <property type="match status" value="1"/>
</dbReference>
<dbReference type="PROSITE" id="PS00217">
    <property type="entry name" value="SUGAR_TRANSPORT_2"/>
    <property type="match status" value="1"/>
</dbReference>
<dbReference type="Gene3D" id="1.20.1250.20">
    <property type="entry name" value="MFS general substrate transporter like domains"/>
    <property type="match status" value="2"/>
</dbReference>
<keyword evidence="2 5" id="KW-0812">Transmembrane</keyword>
<feature type="transmembrane region" description="Helical" evidence="5">
    <location>
        <begin position="407"/>
        <end position="425"/>
    </location>
</feature>
<dbReference type="InterPro" id="IPR036259">
    <property type="entry name" value="MFS_trans_sf"/>
</dbReference>
<feature type="transmembrane region" description="Helical" evidence="5">
    <location>
        <begin position="321"/>
        <end position="339"/>
    </location>
</feature>
<feature type="transmembrane region" description="Helical" evidence="5">
    <location>
        <begin position="22"/>
        <end position="46"/>
    </location>
</feature>
<dbReference type="InterPro" id="IPR005829">
    <property type="entry name" value="Sugar_transporter_CS"/>
</dbReference>
<keyword evidence="4 5" id="KW-0472">Membrane</keyword>
<evidence type="ECO:0000256" key="1">
    <source>
        <dbReference type="ARBA" id="ARBA00004141"/>
    </source>
</evidence>
<comment type="subcellular location">
    <subcellularLocation>
        <location evidence="1">Membrane</location>
        <topology evidence="1">Multi-pass membrane protein</topology>
    </subcellularLocation>
</comment>
<evidence type="ECO:0000256" key="4">
    <source>
        <dbReference type="ARBA" id="ARBA00023136"/>
    </source>
</evidence>
<sequence length="521" mass="54872">MTTHQTDLAHAISHTPMSAYQWLIVALAVILNMLDGFDVLAIAFTAKSIQTELGLTGVQIGTLMSAGFIGMAIGSMGLAPLADKFGRRPLLIIATALSALGMFMTYFSHTTQSIGFWRVITGIGVGGILPCTNVIVSEYANQKWRGLAIAIYACGFGIGAMLGGLSAVMLQDEFGFRSVFMTGAVLTGLALVALVSLLPESVDFLNQKQPANAQTKLTKIAHKIGKQGNWQLPTQNQSAKAKAPISQLFAKGQLKTTLLIWAAFIAVMSSFYFISSWTPALLESSGLAKEQSQKVGMAISIGGTIGSLIFGFLVSKFTPKSTLMAFVVLSSFAIIGFVFSPTLTLALIFAILVGSLVNGCITGLYTINPTLYAPEFRSTGVGMAISIGGTIGSLIFGFLVSKFTPKSTLMAFVVLSSLAIIGFVFSPTLTLALIFAILVGSLVNGCITGLYTINPTLYAPEFRSTGVGTAIGVGRIGSIVSPILAGKLLDMGIGKDDLYLGASGFILLALVALYFLKPNER</sequence>
<feature type="transmembrane region" description="Helical" evidence="5">
    <location>
        <begin position="295"/>
        <end position="314"/>
    </location>
</feature>
<dbReference type="GO" id="GO:0005886">
    <property type="term" value="C:plasma membrane"/>
    <property type="evidence" value="ECO:0007669"/>
    <property type="project" value="TreeGrafter"/>
</dbReference>
<dbReference type="GO" id="GO:0046943">
    <property type="term" value="F:carboxylic acid transmembrane transporter activity"/>
    <property type="evidence" value="ECO:0007669"/>
    <property type="project" value="TreeGrafter"/>
</dbReference>
<feature type="transmembrane region" description="Helical" evidence="5">
    <location>
        <begin position="379"/>
        <end position="401"/>
    </location>
</feature>
<feature type="transmembrane region" description="Helical" evidence="5">
    <location>
        <begin position="90"/>
        <end position="109"/>
    </location>
</feature>
<feature type="transmembrane region" description="Helical" evidence="5">
    <location>
        <begin position="345"/>
        <end position="367"/>
    </location>
</feature>
<dbReference type="GeneID" id="302271266"/>
<name>A0A378QKX2_MORLA</name>
<evidence type="ECO:0000256" key="3">
    <source>
        <dbReference type="ARBA" id="ARBA00022989"/>
    </source>
</evidence>
<dbReference type="Pfam" id="PF07690">
    <property type="entry name" value="MFS_1"/>
    <property type="match status" value="1"/>
</dbReference>
<keyword evidence="3 5" id="KW-1133">Transmembrane helix</keyword>
<dbReference type="SUPFAM" id="SSF103473">
    <property type="entry name" value="MFS general substrate transporter"/>
    <property type="match status" value="2"/>
</dbReference>
<feature type="transmembrane region" description="Helical" evidence="5">
    <location>
        <begin position="258"/>
        <end position="275"/>
    </location>
</feature>
<proteinExistence type="predicted"/>
<dbReference type="Proteomes" id="UP000254107">
    <property type="component" value="Unassembled WGS sequence"/>
</dbReference>
<dbReference type="InterPro" id="IPR011701">
    <property type="entry name" value="MFS"/>
</dbReference>
<reference evidence="7 8" key="1">
    <citation type="submission" date="2018-06" db="EMBL/GenBank/DDBJ databases">
        <authorList>
            <consortium name="Pathogen Informatics"/>
            <person name="Doyle S."/>
        </authorList>
    </citation>
    <scope>NUCLEOTIDE SEQUENCE [LARGE SCALE GENOMIC DNA]</scope>
    <source>
        <strain evidence="7 8">NCTC7911</strain>
    </source>
</reference>
<feature type="transmembrane region" description="Helical" evidence="5">
    <location>
        <begin position="148"/>
        <end position="170"/>
    </location>
</feature>
<evidence type="ECO:0000259" key="6">
    <source>
        <dbReference type="PROSITE" id="PS50850"/>
    </source>
</evidence>
<dbReference type="RefSeq" id="WP_115248199.1">
    <property type="nucleotide sequence ID" value="NZ_UGQC01000001.1"/>
</dbReference>
<dbReference type="PANTHER" id="PTHR23508">
    <property type="entry name" value="CARBOXYLIC ACID TRANSPORTER PROTEIN HOMOLOG"/>
    <property type="match status" value="1"/>
</dbReference>
<feature type="transmembrane region" description="Helical" evidence="5">
    <location>
        <begin position="176"/>
        <end position="198"/>
    </location>
</feature>
<feature type="transmembrane region" description="Helical" evidence="5">
    <location>
        <begin position="498"/>
        <end position="516"/>
    </location>
</feature>
<feature type="transmembrane region" description="Helical" evidence="5">
    <location>
        <begin position="58"/>
        <end position="78"/>
    </location>
</feature>
<organism evidence="7 8">
    <name type="scientific">Moraxella lacunata</name>
    <dbReference type="NCBI Taxonomy" id="477"/>
    <lineage>
        <taxon>Bacteria</taxon>
        <taxon>Pseudomonadati</taxon>
        <taxon>Pseudomonadota</taxon>
        <taxon>Gammaproteobacteria</taxon>
        <taxon>Moraxellales</taxon>
        <taxon>Moraxellaceae</taxon>
        <taxon>Moraxella</taxon>
    </lineage>
</organism>
<gene>
    <name evidence="7" type="primary">pcaK</name>
    <name evidence="7" type="ORF">NCTC7911_02778</name>
</gene>
<feature type="domain" description="Major facilitator superfamily (MFS) profile" evidence="6">
    <location>
        <begin position="24"/>
        <end position="521"/>
    </location>
</feature>
<feature type="transmembrane region" description="Helical" evidence="5">
    <location>
        <begin position="432"/>
        <end position="453"/>
    </location>
</feature>
<protein>
    <submittedName>
        <fullName evidence="7">4-hydroxybenzoate transporter PcaK</fullName>
    </submittedName>
</protein>
<keyword evidence="8" id="KW-1185">Reference proteome</keyword>
<evidence type="ECO:0000256" key="2">
    <source>
        <dbReference type="ARBA" id="ARBA00022692"/>
    </source>
</evidence>
<dbReference type="AlphaFoldDB" id="A0A378QKX2"/>